<comment type="caution">
    <text evidence="1">The sequence shown here is derived from an EMBL/GenBank/DDBJ whole genome shotgun (WGS) entry which is preliminary data.</text>
</comment>
<evidence type="ECO:0000313" key="2">
    <source>
        <dbReference type="Proteomes" id="UP001163835"/>
    </source>
</evidence>
<proteinExistence type="predicted"/>
<sequence>SQLLKIATSLVPTYGFTREALSRSVLELPKDKAHSEPLLENAVSSLFGSGDYAKKVLIEAWLSQGITQMASAPSPSLGHVLHARLSYNEPVLHYLPEVYKSDGVVEMTNILQAFALLASPERGLPPLDPRPALKHASRIADEASYISGDASTQLSWYTRRASLAAIYSVAELHQFTSPRTAHAFLDSLLTGSSALKQSVDEVQLFSSYVLQSWKGILQSKGILLPSTMTEGIGFQSNFSCSHSVVLPHSISEVFTTIGTTQGHERVCRLSKLCTNFELLNSDTISLPTKAALSDSHVRTLPTSDSRTAEAQNASEDTRTLPRQAFTMTETIPLLFGLFKNDVILNGTLTWDESASLALYETESNNGVQVWKLRIFEEVDANSTRVSERIEGVCPRWLKAIVQREASKGHM</sequence>
<organism evidence="1 2">
    <name type="scientific">Lentinula aff. lateritia</name>
    <dbReference type="NCBI Taxonomy" id="2804960"/>
    <lineage>
        <taxon>Eukaryota</taxon>
        <taxon>Fungi</taxon>
        <taxon>Dikarya</taxon>
        <taxon>Basidiomycota</taxon>
        <taxon>Agaricomycotina</taxon>
        <taxon>Agaricomycetes</taxon>
        <taxon>Agaricomycetidae</taxon>
        <taxon>Agaricales</taxon>
        <taxon>Marasmiineae</taxon>
        <taxon>Omphalotaceae</taxon>
        <taxon>Lentinula</taxon>
    </lineage>
</organism>
<evidence type="ECO:0000313" key="1">
    <source>
        <dbReference type="EMBL" id="KAJ3806051.1"/>
    </source>
</evidence>
<name>A0ACC1TMV9_9AGAR</name>
<feature type="non-terminal residue" evidence="1">
    <location>
        <position position="1"/>
    </location>
</feature>
<accession>A0ACC1TMV9</accession>
<dbReference type="EMBL" id="MU795484">
    <property type="protein sequence ID" value="KAJ3806051.1"/>
    <property type="molecule type" value="Genomic_DNA"/>
</dbReference>
<dbReference type="Proteomes" id="UP001163835">
    <property type="component" value="Unassembled WGS sequence"/>
</dbReference>
<reference evidence="1" key="1">
    <citation type="submission" date="2022-09" db="EMBL/GenBank/DDBJ databases">
        <title>A Global Phylogenomic Analysis of the Shiitake Genus Lentinula.</title>
        <authorList>
            <consortium name="DOE Joint Genome Institute"/>
            <person name="Sierra-Patev S."/>
            <person name="Min B."/>
            <person name="Naranjo-Ortiz M."/>
            <person name="Looney B."/>
            <person name="Konkel Z."/>
            <person name="Slot J.C."/>
            <person name="Sakamoto Y."/>
            <person name="Steenwyk J.L."/>
            <person name="Rokas A."/>
            <person name="Carro J."/>
            <person name="Camarero S."/>
            <person name="Ferreira P."/>
            <person name="Molpeceres G."/>
            <person name="Ruiz-Duenas F.J."/>
            <person name="Serrano A."/>
            <person name="Henrissat B."/>
            <person name="Drula E."/>
            <person name="Hughes K.W."/>
            <person name="Mata J.L."/>
            <person name="Ishikawa N.K."/>
            <person name="Vargas-Isla R."/>
            <person name="Ushijima S."/>
            <person name="Smith C.A."/>
            <person name="Ahrendt S."/>
            <person name="Andreopoulos W."/>
            <person name="He G."/>
            <person name="Labutti K."/>
            <person name="Lipzen A."/>
            <person name="Ng V."/>
            <person name="Riley R."/>
            <person name="Sandor L."/>
            <person name="Barry K."/>
            <person name="Martinez A.T."/>
            <person name="Xiao Y."/>
            <person name="Gibbons J.G."/>
            <person name="Terashima K."/>
            <person name="Grigoriev I.V."/>
            <person name="Hibbett D.S."/>
        </authorList>
    </citation>
    <scope>NUCLEOTIDE SEQUENCE</scope>
    <source>
        <strain evidence="1">TMI1499</strain>
    </source>
</reference>
<protein>
    <submittedName>
        <fullName evidence="1">Uncharacterized protein</fullName>
    </submittedName>
</protein>
<keyword evidence="2" id="KW-1185">Reference proteome</keyword>
<gene>
    <name evidence="1" type="ORF">F5876DRAFT_50733</name>
</gene>